<dbReference type="InterPro" id="IPR013123">
    <property type="entry name" value="SpoU_subst-bd"/>
</dbReference>
<evidence type="ECO:0000256" key="1">
    <source>
        <dbReference type="ARBA" id="ARBA00007228"/>
    </source>
</evidence>
<dbReference type="Gene3D" id="3.30.1330.30">
    <property type="match status" value="1"/>
</dbReference>
<dbReference type="GO" id="GO:0006396">
    <property type="term" value="P:RNA processing"/>
    <property type="evidence" value="ECO:0007669"/>
    <property type="project" value="InterPro"/>
</dbReference>
<organism evidence="6 7">
    <name type="scientific">Nanchangia anserum</name>
    <dbReference type="NCBI Taxonomy" id="2692125"/>
    <lineage>
        <taxon>Bacteria</taxon>
        <taxon>Bacillati</taxon>
        <taxon>Actinomycetota</taxon>
        <taxon>Actinomycetes</taxon>
        <taxon>Actinomycetales</taxon>
        <taxon>Actinomycetaceae</taxon>
        <taxon>Nanchangia</taxon>
    </lineage>
</organism>
<sequence length="331" mass="34684">MAVRDDHHGRPQRDSKRKGPVKGSGGKGRRALAGRGNVPKAEDRPYHAAYRAKKRRERVESTQAAQEQARSKRQTVKVRDGYELIAGRNPVVEAAASGMPIARVYLAGNLATDERLSQVIAAATAQGAPVLEVPRSDLDRATDGAVHQGVAIEVEEYHYCDLDDLFDHASRRSGRPLIVMLDGVTDPHNLGAIVRSAGAFGADGVVIPKRRSASMNVTAWKASAGAAARVPIARVPNLVAAMKTCQARGCFAIGLDAAGTTGVAASGLADGPLVLVTGAEGDGLSRLTRDTCDVLASIPITSAVESLNASVAASIALYDVARTRQVAADNT</sequence>
<comment type="caution">
    <text evidence="6">The sequence shown here is derived from an EMBL/GenBank/DDBJ whole genome shotgun (WGS) entry which is preliminary data.</text>
</comment>
<dbReference type="GO" id="GO:0008173">
    <property type="term" value="F:RNA methyltransferase activity"/>
    <property type="evidence" value="ECO:0007669"/>
    <property type="project" value="InterPro"/>
</dbReference>
<keyword evidence="7" id="KW-1185">Reference proteome</keyword>
<dbReference type="RefSeq" id="WP_191071703.1">
    <property type="nucleotide sequence ID" value="NZ_CP060506.1"/>
</dbReference>
<reference evidence="6 7" key="1">
    <citation type="submission" date="2020-08" db="EMBL/GenBank/DDBJ databases">
        <title>Winkia gen. nov., sp. nov., isolated from faeces of the Anser albifrons in China.</title>
        <authorList>
            <person name="Liu Q."/>
        </authorList>
    </citation>
    <scope>NUCLEOTIDE SEQUENCE [LARGE SCALE GENOMIC DNA]</scope>
    <source>
        <strain evidence="6 7">C62</strain>
    </source>
</reference>
<dbReference type="InterPro" id="IPR001537">
    <property type="entry name" value="SpoU_MeTrfase"/>
</dbReference>
<dbReference type="SUPFAM" id="SSF55315">
    <property type="entry name" value="L30e-like"/>
    <property type="match status" value="1"/>
</dbReference>
<dbReference type="CDD" id="cd18103">
    <property type="entry name" value="SpoU-like_RlmB"/>
    <property type="match status" value="1"/>
</dbReference>
<feature type="compositionally biased region" description="Basic and acidic residues" evidence="4">
    <location>
        <begin position="1"/>
        <end position="14"/>
    </location>
</feature>
<dbReference type="InterPro" id="IPR029028">
    <property type="entry name" value="Alpha/beta_knot_MTases"/>
</dbReference>
<dbReference type="EMBL" id="JACRUO010000001">
    <property type="protein sequence ID" value="MBD3689673.1"/>
    <property type="molecule type" value="Genomic_DNA"/>
</dbReference>
<dbReference type="InterPro" id="IPR004441">
    <property type="entry name" value="rRNA_MeTrfase_TrmH"/>
</dbReference>
<gene>
    <name evidence="6" type="primary">rlmB</name>
    <name evidence="6" type="ORF">H8R10_05470</name>
</gene>
<dbReference type="PANTHER" id="PTHR46429:SF1">
    <property type="entry name" value="23S RRNA (GUANOSINE-2'-O-)-METHYLTRANSFERASE RLMB"/>
    <property type="match status" value="1"/>
</dbReference>
<dbReference type="Pfam" id="PF00588">
    <property type="entry name" value="SpoU_methylase"/>
    <property type="match status" value="1"/>
</dbReference>
<proteinExistence type="inferred from homology"/>
<protein>
    <submittedName>
        <fullName evidence="6">23S rRNA (Guanosine(2251)-2'-O)-methyltransferase RlmB</fullName>
    </submittedName>
</protein>
<dbReference type="InterPro" id="IPR029064">
    <property type="entry name" value="Ribosomal_eL30-like_sf"/>
</dbReference>
<dbReference type="Proteomes" id="UP000627538">
    <property type="component" value="Unassembled WGS sequence"/>
</dbReference>
<accession>A0A8I0GDR5</accession>
<dbReference type="InterPro" id="IPR029026">
    <property type="entry name" value="tRNA_m1G_MTases_N"/>
</dbReference>
<feature type="domain" description="RNA 2-O ribose methyltransferase substrate binding" evidence="5">
    <location>
        <begin position="84"/>
        <end position="160"/>
    </location>
</feature>
<dbReference type="PANTHER" id="PTHR46429">
    <property type="entry name" value="23S RRNA (GUANOSINE-2'-O-)-METHYLTRANSFERASE RLMB"/>
    <property type="match status" value="1"/>
</dbReference>
<evidence type="ECO:0000256" key="3">
    <source>
        <dbReference type="ARBA" id="ARBA00022679"/>
    </source>
</evidence>
<dbReference type="GO" id="GO:0032259">
    <property type="term" value="P:methylation"/>
    <property type="evidence" value="ECO:0007669"/>
    <property type="project" value="UniProtKB-KW"/>
</dbReference>
<dbReference type="SUPFAM" id="SSF75217">
    <property type="entry name" value="alpha/beta knot"/>
    <property type="match status" value="1"/>
</dbReference>
<dbReference type="FunFam" id="3.40.1280.10:FF:000008">
    <property type="entry name" value="Group 3 RNA methyltransferase TrmH"/>
    <property type="match status" value="1"/>
</dbReference>
<dbReference type="Gene3D" id="3.40.1280.10">
    <property type="match status" value="1"/>
</dbReference>
<dbReference type="Pfam" id="PF08032">
    <property type="entry name" value="SpoU_sub_bind"/>
    <property type="match status" value="1"/>
</dbReference>
<feature type="region of interest" description="Disordered" evidence="4">
    <location>
        <begin position="1"/>
        <end position="74"/>
    </location>
</feature>
<evidence type="ECO:0000313" key="6">
    <source>
        <dbReference type="EMBL" id="MBD3689673.1"/>
    </source>
</evidence>
<evidence type="ECO:0000259" key="5">
    <source>
        <dbReference type="SMART" id="SM00967"/>
    </source>
</evidence>
<evidence type="ECO:0000313" key="7">
    <source>
        <dbReference type="Proteomes" id="UP000627538"/>
    </source>
</evidence>
<keyword evidence="2 6" id="KW-0489">Methyltransferase</keyword>
<evidence type="ECO:0000256" key="2">
    <source>
        <dbReference type="ARBA" id="ARBA00022603"/>
    </source>
</evidence>
<comment type="similarity">
    <text evidence="1">Belongs to the class IV-like SAM-binding methyltransferase superfamily. RNA methyltransferase TrmH family.</text>
</comment>
<keyword evidence="3 6" id="KW-0808">Transferase</keyword>
<dbReference type="GO" id="GO:0005829">
    <property type="term" value="C:cytosol"/>
    <property type="evidence" value="ECO:0007669"/>
    <property type="project" value="TreeGrafter"/>
</dbReference>
<dbReference type="NCBIfam" id="TIGR00186">
    <property type="entry name" value="rRNA_methyl_3"/>
    <property type="match status" value="1"/>
</dbReference>
<name>A0A8I0GDR5_9ACTO</name>
<dbReference type="SMART" id="SM00967">
    <property type="entry name" value="SpoU_sub_bind"/>
    <property type="match status" value="1"/>
</dbReference>
<dbReference type="GO" id="GO:0003723">
    <property type="term" value="F:RNA binding"/>
    <property type="evidence" value="ECO:0007669"/>
    <property type="project" value="InterPro"/>
</dbReference>
<evidence type="ECO:0000256" key="4">
    <source>
        <dbReference type="SAM" id="MobiDB-lite"/>
    </source>
</evidence>
<dbReference type="AlphaFoldDB" id="A0A8I0GDR5"/>